<evidence type="ECO:0000256" key="1">
    <source>
        <dbReference type="ARBA" id="ARBA00008909"/>
    </source>
</evidence>
<proteinExistence type="inferred from homology"/>
<dbReference type="EMBL" id="MUXT01000015">
    <property type="protein sequence ID" value="OOR82210.1"/>
    <property type="molecule type" value="Genomic_DNA"/>
</dbReference>
<keyword evidence="2" id="KW-0235">DNA replication</keyword>
<dbReference type="Proteomes" id="UP000190322">
    <property type="component" value="Unassembled WGS sequence"/>
</dbReference>
<dbReference type="Pfam" id="PF01446">
    <property type="entry name" value="Rep_1"/>
    <property type="match status" value="1"/>
</dbReference>
<dbReference type="AlphaFoldDB" id="A0A1S9ZFP9"/>
<name>A0A1S9ZFP9_9GAMM</name>
<protein>
    <submittedName>
        <fullName evidence="3">Uncharacterized protein</fullName>
    </submittedName>
</protein>
<gene>
    <name evidence="3" type="ORF">B0180_09975</name>
</gene>
<evidence type="ECO:0000256" key="2">
    <source>
        <dbReference type="ARBA" id="ARBA00022705"/>
    </source>
</evidence>
<reference evidence="3 4" key="1">
    <citation type="submission" date="2017-02" db="EMBL/GenBank/DDBJ databases">
        <title>Draft genome sequence of Moraxella canis CCUG 8415A type strain.</title>
        <authorList>
            <person name="Engstrom-Jakobsson H."/>
            <person name="Salva-Serra F."/>
            <person name="Thorell K."/>
            <person name="Gonzales-Siles L."/>
            <person name="Karlsson R."/>
            <person name="Boulund F."/>
            <person name="Engstrand L."/>
            <person name="Moore E."/>
        </authorList>
    </citation>
    <scope>NUCLEOTIDE SEQUENCE [LARGE SCALE GENOMIC DNA]</scope>
    <source>
        <strain evidence="3 4">CCUG 8415A</strain>
    </source>
</reference>
<sequence>MRFLKQDTDNQIQNIKNRVALGIFTKCDSTLENARLARYALQNQAAKLLPKERVKSCLKCRISINENVGVKYNTKRDTAHYSNLQRCGSVWHCPVCASNITEKRKQEIKKATDAHTGGVYMLTLTIPHYFGDNLKTLISGLELAVKRFFGGRKAKSIWEKIGKIGHIRALEVTHGRNGWHPHFHFLIFTENHLPDDFDTTDLLDVWKNACRLAKLPIPNHHGLDFKKGDYSAYVAKWGIENEIAKGHTKTGKNGNLTAWDLLKLSMLDDEQAGKLFQEFAITFKGRRQLV</sequence>
<comment type="similarity">
    <text evidence="1">Belongs to the Gram-positive plasmids replication protein type 1 family.</text>
</comment>
<dbReference type="GO" id="GO:0006260">
    <property type="term" value="P:DNA replication"/>
    <property type="evidence" value="ECO:0007669"/>
    <property type="project" value="UniProtKB-KW"/>
</dbReference>
<dbReference type="GO" id="GO:0003677">
    <property type="term" value="F:DNA binding"/>
    <property type="evidence" value="ECO:0007669"/>
    <property type="project" value="InterPro"/>
</dbReference>
<comment type="caution">
    <text evidence="3">The sequence shown here is derived from an EMBL/GenBank/DDBJ whole genome shotgun (WGS) entry which is preliminary data.</text>
</comment>
<organism evidence="3 4">
    <name type="scientific">Moraxella canis</name>
    <dbReference type="NCBI Taxonomy" id="90239"/>
    <lineage>
        <taxon>Bacteria</taxon>
        <taxon>Pseudomonadati</taxon>
        <taxon>Pseudomonadota</taxon>
        <taxon>Gammaproteobacteria</taxon>
        <taxon>Moraxellales</taxon>
        <taxon>Moraxellaceae</taxon>
        <taxon>Moraxella</taxon>
    </lineage>
</organism>
<accession>A0A1S9ZFP9</accession>
<evidence type="ECO:0000313" key="4">
    <source>
        <dbReference type="Proteomes" id="UP000190322"/>
    </source>
</evidence>
<dbReference type="InterPro" id="IPR000989">
    <property type="entry name" value="Rep"/>
</dbReference>
<feature type="non-terminal residue" evidence="3">
    <location>
        <position position="290"/>
    </location>
</feature>
<evidence type="ECO:0000313" key="3">
    <source>
        <dbReference type="EMBL" id="OOR82210.1"/>
    </source>
</evidence>
<dbReference type="RefSeq" id="WP_078256763.1">
    <property type="nucleotide sequence ID" value="NZ_MUXT01000015.1"/>
</dbReference>